<name>A0AAP0RUW5_LIQFO</name>
<dbReference type="SUPFAM" id="SSF46689">
    <property type="entry name" value="Homeodomain-like"/>
    <property type="match status" value="1"/>
</dbReference>
<dbReference type="PROSITE" id="PS50090">
    <property type="entry name" value="MYB_LIKE"/>
    <property type="match status" value="1"/>
</dbReference>
<evidence type="ECO:0000256" key="3">
    <source>
        <dbReference type="ARBA" id="ARBA00023242"/>
    </source>
</evidence>
<dbReference type="PANTHER" id="PTHR21717:SF73">
    <property type="entry name" value="TELOMERE-BINDING PROTEIN, PUTATIVE-RELATED"/>
    <property type="match status" value="1"/>
</dbReference>
<dbReference type="InterPro" id="IPR057625">
    <property type="entry name" value="TPR1-6-like_ubiquitin"/>
</dbReference>
<evidence type="ECO:0000256" key="1">
    <source>
        <dbReference type="ARBA" id="ARBA00004123"/>
    </source>
</evidence>
<dbReference type="SMART" id="SM00717">
    <property type="entry name" value="SANT"/>
    <property type="match status" value="1"/>
</dbReference>
<evidence type="ECO:0000256" key="4">
    <source>
        <dbReference type="SAM" id="MobiDB-lite"/>
    </source>
</evidence>
<comment type="subcellular location">
    <subcellularLocation>
        <location evidence="1">Nucleus</location>
    </subcellularLocation>
</comment>
<organism evidence="7 8">
    <name type="scientific">Liquidambar formosana</name>
    <name type="common">Formosan gum</name>
    <dbReference type="NCBI Taxonomy" id="63359"/>
    <lineage>
        <taxon>Eukaryota</taxon>
        <taxon>Viridiplantae</taxon>
        <taxon>Streptophyta</taxon>
        <taxon>Embryophyta</taxon>
        <taxon>Tracheophyta</taxon>
        <taxon>Spermatophyta</taxon>
        <taxon>Magnoliopsida</taxon>
        <taxon>eudicotyledons</taxon>
        <taxon>Gunneridae</taxon>
        <taxon>Pentapetalae</taxon>
        <taxon>Saxifragales</taxon>
        <taxon>Altingiaceae</taxon>
        <taxon>Liquidambar</taxon>
    </lineage>
</organism>
<gene>
    <name evidence="7" type="ORF">L1049_011157</name>
</gene>
<accession>A0AAP0RUW5</accession>
<comment type="caution">
    <text evidence="7">The sequence shown here is derived from an EMBL/GenBank/DDBJ whole genome shotgun (WGS) entry which is preliminary data.</text>
</comment>
<dbReference type="InterPro" id="IPR017930">
    <property type="entry name" value="Myb_dom"/>
</dbReference>
<evidence type="ECO:0000313" key="8">
    <source>
        <dbReference type="Proteomes" id="UP001415857"/>
    </source>
</evidence>
<dbReference type="Gene3D" id="1.10.246.220">
    <property type="match status" value="1"/>
</dbReference>
<proteinExistence type="predicted"/>
<dbReference type="GO" id="GO:0005634">
    <property type="term" value="C:nucleus"/>
    <property type="evidence" value="ECO:0007669"/>
    <property type="project" value="UniProtKB-SubCell"/>
</dbReference>
<dbReference type="Proteomes" id="UP001415857">
    <property type="component" value="Unassembled WGS sequence"/>
</dbReference>
<dbReference type="EMBL" id="JBBPBK010000006">
    <property type="protein sequence ID" value="KAK9282932.1"/>
    <property type="molecule type" value="Genomic_DNA"/>
</dbReference>
<keyword evidence="2" id="KW-0238">DNA-binding</keyword>
<dbReference type="InterPro" id="IPR009057">
    <property type="entry name" value="Homeodomain-like_sf"/>
</dbReference>
<evidence type="ECO:0000259" key="5">
    <source>
        <dbReference type="PROSITE" id="PS50090"/>
    </source>
</evidence>
<feature type="domain" description="HTH myb-type" evidence="6">
    <location>
        <begin position="589"/>
        <end position="648"/>
    </location>
</feature>
<dbReference type="PANTHER" id="PTHR21717">
    <property type="entry name" value="TELOMERIC REPEAT BINDING PROTEIN"/>
    <property type="match status" value="1"/>
</dbReference>
<dbReference type="SUPFAM" id="SSF54236">
    <property type="entry name" value="Ubiquitin-like"/>
    <property type="match status" value="1"/>
</dbReference>
<sequence length="708" mass="78444">MVLKKRLDYGFNGFQVPVIPRAPRSVRRRGLFKKKIEDNQICAFELLATVAGKLLLETESSSASSNEAEVKDQLVVGIDAIKQEQQDDERLLKTECLDQESCEESVSVSELVSQEHNQKFILKEFPHAESDALLERTSIVTNSDCSGKFGSDMKLSICKSKNVFGKFPSKVKRGFPGIGESCDGNLDNGIRRQLEAEGEEMGGLTVADTCSLQDPVEICMNFPAPVNSDCKVKLPLCRDPIPNASFHKHRNDVKVVNRDDDENSSGCNQRSTKVKAFRPSPRIADRRIRKLLTSKYWKVAPKLKDYDISNTDCGIKPACRNRKTYYGRERYQRDTPFKKRKWFDKSSVVTSDGGVSSESISNSPEKGMSGDKSGSDALLHGANGISSTVRGHQASFHSRDSHVRLSIKSFRVPELFIEVPESATVGSLKSTVMEAVTAILSRGLHVGVLLRGKKVSDDDRTLLQTGISQNDNLDTLGFTLEPNLAQAPSPLCPEDPPFLIPCDTPQRSTRSTVTPLLDSGVSDASPDPSPVSNLNNHVESNYDLVPSPSDVLIGKTTPETKALVAVPAMNVEALAVVPMNQKIRRSELAQRRTRRPFSVSEVEALVHAVEKLGTGRWRDVKIRSFDNANHRTYVDLKDKWKTLVHTAQISPQQRRGEPVPQELLDRVLSAHSYWSQHQAKQHGKHQAGTLKITEGQAEEDGSLKEEVI</sequence>
<dbReference type="Pfam" id="PF23603">
    <property type="entry name" value="Ubiquitin_TPR1"/>
    <property type="match status" value="1"/>
</dbReference>
<keyword evidence="8" id="KW-1185">Reference proteome</keyword>
<evidence type="ECO:0000256" key="2">
    <source>
        <dbReference type="ARBA" id="ARBA00023125"/>
    </source>
</evidence>
<feature type="compositionally biased region" description="Low complexity" evidence="4">
    <location>
        <begin position="518"/>
        <end position="530"/>
    </location>
</feature>
<dbReference type="PROSITE" id="PS51294">
    <property type="entry name" value="HTH_MYB"/>
    <property type="match status" value="1"/>
</dbReference>
<feature type="compositionally biased region" description="Low complexity" evidence="4">
    <location>
        <begin position="348"/>
        <end position="359"/>
    </location>
</feature>
<feature type="domain" description="Myb-like" evidence="5">
    <location>
        <begin position="589"/>
        <end position="644"/>
    </location>
</feature>
<dbReference type="InterPro" id="IPR001005">
    <property type="entry name" value="SANT/Myb"/>
</dbReference>
<reference evidence="7 8" key="1">
    <citation type="journal article" date="2024" name="Plant J.">
        <title>Genome sequences and population genomics reveal climatic adaptation and genomic divergence between two closely related sweetgum species.</title>
        <authorList>
            <person name="Xu W.Q."/>
            <person name="Ren C.Q."/>
            <person name="Zhang X.Y."/>
            <person name="Comes H.P."/>
            <person name="Liu X.H."/>
            <person name="Li Y.G."/>
            <person name="Kettle C.J."/>
            <person name="Jalonen R."/>
            <person name="Gaisberger H."/>
            <person name="Ma Y.Z."/>
            <person name="Qiu Y.X."/>
        </authorList>
    </citation>
    <scope>NUCLEOTIDE SEQUENCE [LARGE SCALE GENOMIC DNA]</scope>
    <source>
        <strain evidence="7">Hangzhou</strain>
    </source>
</reference>
<dbReference type="InterPro" id="IPR031105">
    <property type="entry name" value="TRP_plant"/>
</dbReference>
<evidence type="ECO:0000259" key="6">
    <source>
        <dbReference type="PROSITE" id="PS51294"/>
    </source>
</evidence>
<keyword evidence="3" id="KW-0539">Nucleus</keyword>
<dbReference type="AlphaFoldDB" id="A0AAP0RUW5"/>
<protein>
    <submittedName>
        <fullName evidence="7">Uncharacterized protein</fullName>
    </submittedName>
</protein>
<feature type="region of interest" description="Disordered" evidence="4">
    <location>
        <begin position="348"/>
        <end position="382"/>
    </location>
</feature>
<feature type="region of interest" description="Disordered" evidence="4">
    <location>
        <begin position="675"/>
        <end position="708"/>
    </location>
</feature>
<dbReference type="InterPro" id="IPR029071">
    <property type="entry name" value="Ubiquitin-like_domsf"/>
</dbReference>
<feature type="region of interest" description="Disordered" evidence="4">
    <location>
        <begin position="257"/>
        <end position="279"/>
    </location>
</feature>
<dbReference type="CDD" id="cd11660">
    <property type="entry name" value="SANT_TRF"/>
    <property type="match status" value="1"/>
</dbReference>
<evidence type="ECO:0000313" key="7">
    <source>
        <dbReference type="EMBL" id="KAK9282932.1"/>
    </source>
</evidence>
<feature type="region of interest" description="Disordered" evidence="4">
    <location>
        <begin position="509"/>
        <end position="530"/>
    </location>
</feature>
<dbReference type="GO" id="GO:0042162">
    <property type="term" value="F:telomeric DNA binding"/>
    <property type="evidence" value="ECO:0007669"/>
    <property type="project" value="UniProtKB-ARBA"/>
</dbReference>